<reference evidence="2 3" key="1">
    <citation type="submission" date="2020-02" db="EMBL/GenBank/DDBJ databases">
        <title>Genome sequencing for Draconibacterium sp. strain M1.</title>
        <authorList>
            <person name="Park S.-J."/>
        </authorList>
    </citation>
    <scope>NUCLEOTIDE SEQUENCE [LARGE SCALE GENOMIC DNA]</scope>
    <source>
        <strain evidence="2 3">M1</strain>
    </source>
</reference>
<keyword evidence="3" id="KW-1185">Reference proteome</keyword>
<evidence type="ECO:0000313" key="3">
    <source>
        <dbReference type="Proteomes" id="UP000474630"/>
    </source>
</evidence>
<evidence type="ECO:0000256" key="1">
    <source>
        <dbReference type="SAM" id="SignalP"/>
    </source>
</evidence>
<organism evidence="2 3">
    <name type="scientific">Draconibacterium halophilum</name>
    <dbReference type="NCBI Taxonomy" id="2706887"/>
    <lineage>
        <taxon>Bacteria</taxon>
        <taxon>Pseudomonadati</taxon>
        <taxon>Bacteroidota</taxon>
        <taxon>Bacteroidia</taxon>
        <taxon>Marinilabiliales</taxon>
        <taxon>Prolixibacteraceae</taxon>
        <taxon>Draconibacterium</taxon>
    </lineage>
</organism>
<feature type="chain" id="PRO_5025448421" description="DUF4402 domain-containing protein" evidence="1">
    <location>
        <begin position="19"/>
        <end position="167"/>
    </location>
</feature>
<gene>
    <name evidence="2" type="ORF">G0Q07_19655</name>
</gene>
<evidence type="ECO:0008006" key="4">
    <source>
        <dbReference type="Google" id="ProtNLM"/>
    </source>
</evidence>
<dbReference type="KEGG" id="drc:G0Q07_19655"/>
<name>A0A6C0RIV8_9BACT</name>
<evidence type="ECO:0000313" key="2">
    <source>
        <dbReference type="EMBL" id="QIA09782.1"/>
    </source>
</evidence>
<dbReference type="Proteomes" id="UP000474630">
    <property type="component" value="Chromosome"/>
</dbReference>
<dbReference type="RefSeq" id="WP_163348751.1">
    <property type="nucleotide sequence ID" value="NZ_CP048409.1"/>
</dbReference>
<protein>
    <recommendedName>
        <fullName evidence="4">DUF4402 domain-containing protein</fullName>
    </recommendedName>
</protein>
<sequence>MKFLLIIGLLACSFVPKAQVMEVLVDGTIDFDQNSFTISDAGADFPNSIESESSLYLSVLSGDEWDKKLNPNRKWKLEVRKEDLIWDEEIQLEIVRAGDGYGNKNKHNKSKIYDGTNYQRIENISSYFFRGKGQITEIPIQIRLSGLSIVHGAKDYETNVILTVYDD</sequence>
<feature type="signal peptide" evidence="1">
    <location>
        <begin position="1"/>
        <end position="18"/>
    </location>
</feature>
<proteinExistence type="predicted"/>
<keyword evidence="1" id="KW-0732">Signal</keyword>
<dbReference type="EMBL" id="CP048409">
    <property type="protein sequence ID" value="QIA09782.1"/>
    <property type="molecule type" value="Genomic_DNA"/>
</dbReference>
<accession>A0A6C0RIV8</accession>
<dbReference type="AlphaFoldDB" id="A0A6C0RIV8"/>